<organism evidence="2 3">
    <name type="scientific">Bacillus cereus</name>
    <dbReference type="NCBI Taxonomy" id="1396"/>
    <lineage>
        <taxon>Bacteria</taxon>
        <taxon>Bacillati</taxon>
        <taxon>Bacillota</taxon>
        <taxon>Bacilli</taxon>
        <taxon>Bacillales</taxon>
        <taxon>Bacillaceae</taxon>
        <taxon>Bacillus</taxon>
        <taxon>Bacillus cereus group</taxon>
    </lineage>
</organism>
<dbReference type="Pfam" id="PF13443">
    <property type="entry name" value="HTH_26"/>
    <property type="match status" value="1"/>
</dbReference>
<gene>
    <name evidence="2" type="ORF">COC69_05900</name>
</gene>
<evidence type="ECO:0000313" key="3">
    <source>
        <dbReference type="Proteomes" id="UP000224203"/>
    </source>
</evidence>
<dbReference type="GO" id="GO:0003677">
    <property type="term" value="F:DNA binding"/>
    <property type="evidence" value="ECO:0007669"/>
    <property type="project" value="InterPro"/>
</dbReference>
<dbReference type="EMBL" id="NULI01000033">
    <property type="protein sequence ID" value="PGS81662.1"/>
    <property type="molecule type" value="Genomic_DNA"/>
</dbReference>
<accession>A0A9X7CQQ7</accession>
<dbReference type="Gene3D" id="1.10.260.40">
    <property type="entry name" value="lambda repressor-like DNA-binding domains"/>
    <property type="match status" value="1"/>
</dbReference>
<dbReference type="InterPro" id="IPR010982">
    <property type="entry name" value="Lambda_DNA-bd_dom_sf"/>
</dbReference>
<dbReference type="SUPFAM" id="SSF47413">
    <property type="entry name" value="lambda repressor-like DNA-binding domains"/>
    <property type="match status" value="1"/>
</dbReference>
<dbReference type="PANTHER" id="PTHR37301:SF1">
    <property type="entry name" value="DNA-BINDING PROTEIN"/>
    <property type="match status" value="1"/>
</dbReference>
<dbReference type="PANTHER" id="PTHR37301">
    <property type="entry name" value="DNA-BINDING PROTEIN-RELATED"/>
    <property type="match status" value="1"/>
</dbReference>
<sequence>MLRNRLHVLMAERRVTATQLKEATGLANSTIGYIRQNRDRNINYSTLNKLCTFLEVEPSDFFEFIPDEEPPKSVITYRDLQQDAKVLR</sequence>
<evidence type="ECO:0000313" key="2">
    <source>
        <dbReference type="EMBL" id="PGS81662.1"/>
    </source>
</evidence>
<feature type="domain" description="HTH cro/C1-type" evidence="1">
    <location>
        <begin position="6"/>
        <end position="61"/>
    </location>
</feature>
<evidence type="ECO:0000259" key="1">
    <source>
        <dbReference type="PROSITE" id="PS50943"/>
    </source>
</evidence>
<dbReference type="InterPro" id="IPR001387">
    <property type="entry name" value="Cro/C1-type_HTH"/>
</dbReference>
<dbReference type="RefSeq" id="WP_098782388.1">
    <property type="nucleotide sequence ID" value="NZ_NULI01000033.1"/>
</dbReference>
<dbReference type="PROSITE" id="PS50943">
    <property type="entry name" value="HTH_CROC1"/>
    <property type="match status" value="1"/>
</dbReference>
<reference evidence="2 3" key="1">
    <citation type="submission" date="2017-09" db="EMBL/GenBank/DDBJ databases">
        <title>Large-scale bioinformatics analysis of Bacillus genomes uncovers conserved roles of natural products in bacterial physiology.</title>
        <authorList>
            <consortium name="Agbiome Team Llc"/>
            <person name="Bleich R.M."/>
            <person name="Grubbs K.J."/>
            <person name="Santa Maria K.C."/>
            <person name="Allen S.E."/>
            <person name="Farag S."/>
            <person name="Shank E.A."/>
            <person name="Bowers A."/>
        </authorList>
    </citation>
    <scope>NUCLEOTIDE SEQUENCE [LARGE SCALE GENOMIC DNA]</scope>
    <source>
        <strain evidence="2 3">AFS041711</strain>
    </source>
</reference>
<proteinExistence type="predicted"/>
<protein>
    <submittedName>
        <fullName evidence="2">Cro/Cl family transcriptional regulator</fullName>
    </submittedName>
</protein>
<dbReference type="Proteomes" id="UP000224203">
    <property type="component" value="Unassembled WGS sequence"/>
</dbReference>
<comment type="caution">
    <text evidence="2">The sequence shown here is derived from an EMBL/GenBank/DDBJ whole genome shotgun (WGS) entry which is preliminary data.</text>
</comment>
<dbReference type="AlphaFoldDB" id="A0A9X7CQQ7"/>
<name>A0A9X7CQQ7_BACCE</name>